<protein>
    <submittedName>
        <fullName evidence="2">SPOR domain-containing protein</fullName>
    </submittedName>
</protein>
<dbReference type="RefSeq" id="WP_281448645.1">
    <property type="nucleotide sequence ID" value="NZ_JASBAO010000001.1"/>
</dbReference>
<evidence type="ECO:0000259" key="1">
    <source>
        <dbReference type="Pfam" id="PF05036"/>
    </source>
</evidence>
<evidence type="ECO:0000313" key="2">
    <source>
        <dbReference type="EMBL" id="MDI2091555.1"/>
    </source>
</evidence>
<dbReference type="Proteomes" id="UP001431634">
    <property type="component" value="Unassembled WGS sequence"/>
</dbReference>
<sequence length="173" mass="18941">MLLTKKNQYYDCGFSLLFHFFPLFFLLLLSACGGDKPKPVTVQNNEQIIPSQNTGEPPILIVSSSNKNVIEAQQRKLSRSPKRTRNTAAPTPISIGENAGIQIGAFSSQTSAQHALSQAQKVSSQLANARTLIKPLNKKGQTLYRAQFTGIDFNHVIQTCTQLKQAGIPCTPL</sequence>
<proteinExistence type="predicted"/>
<reference evidence="2" key="1">
    <citation type="submission" date="2023-05" db="EMBL/GenBank/DDBJ databases">
        <title>Whole genome sequence of Commensalibacter sp.</title>
        <authorList>
            <person name="Charoenyingcharoen P."/>
            <person name="Yukphan P."/>
        </authorList>
    </citation>
    <scope>NUCLEOTIDE SEQUENCE</scope>
    <source>
        <strain evidence="2">TBRC 16381</strain>
    </source>
</reference>
<dbReference type="EMBL" id="JASBAO010000001">
    <property type="protein sequence ID" value="MDI2091555.1"/>
    <property type="molecule type" value="Genomic_DNA"/>
</dbReference>
<evidence type="ECO:0000313" key="3">
    <source>
        <dbReference type="Proteomes" id="UP001431634"/>
    </source>
</evidence>
<name>A0ABT6Q3E8_9PROT</name>
<keyword evidence="3" id="KW-1185">Reference proteome</keyword>
<dbReference type="InterPro" id="IPR007730">
    <property type="entry name" value="SPOR-like_dom"/>
</dbReference>
<gene>
    <name evidence="2" type="ORF">QJV27_09290</name>
</gene>
<dbReference type="PROSITE" id="PS51257">
    <property type="entry name" value="PROKAR_LIPOPROTEIN"/>
    <property type="match status" value="1"/>
</dbReference>
<feature type="domain" description="SPOR" evidence="1">
    <location>
        <begin position="99"/>
        <end position="170"/>
    </location>
</feature>
<comment type="caution">
    <text evidence="2">The sequence shown here is derived from an EMBL/GenBank/DDBJ whole genome shotgun (WGS) entry which is preliminary data.</text>
</comment>
<dbReference type="Pfam" id="PF05036">
    <property type="entry name" value="SPOR"/>
    <property type="match status" value="1"/>
</dbReference>
<organism evidence="2 3">
    <name type="scientific">Commensalibacter oyaizuii</name>
    <dbReference type="NCBI Taxonomy" id="3043873"/>
    <lineage>
        <taxon>Bacteria</taxon>
        <taxon>Pseudomonadati</taxon>
        <taxon>Pseudomonadota</taxon>
        <taxon>Alphaproteobacteria</taxon>
        <taxon>Acetobacterales</taxon>
        <taxon>Acetobacteraceae</taxon>
    </lineage>
</organism>
<accession>A0ABT6Q3E8</accession>